<reference evidence="2 3" key="1">
    <citation type="submission" date="2018-10" db="EMBL/GenBank/DDBJ databases">
        <title>Natrarchaeobius chitinivorans gen. nov., sp. nov., and Natrarchaeobius haloalkaliphilus sp. nov., alkaliphilic, chitin-utilizing haloarchaea from hypersaline alkaline lakes.</title>
        <authorList>
            <person name="Sorokin D.Y."/>
            <person name="Elcheninov A.G."/>
            <person name="Kostrikina N.A."/>
            <person name="Bale N.J."/>
            <person name="Sinninghe Damste J.S."/>
            <person name="Khijniak T.V."/>
            <person name="Kublanov I.V."/>
            <person name="Toshchakov S.V."/>
        </authorList>
    </citation>
    <scope>NUCLEOTIDE SEQUENCE [LARGE SCALE GENOMIC DNA]</scope>
    <source>
        <strain evidence="2 3">AArcht4T</strain>
    </source>
</reference>
<name>A0A3N6PCQ3_NATCH</name>
<dbReference type="RefSeq" id="WP_124194420.1">
    <property type="nucleotide sequence ID" value="NZ_REGA01000002.1"/>
</dbReference>
<accession>A0A3N6PCQ3</accession>
<dbReference type="Proteomes" id="UP000282323">
    <property type="component" value="Unassembled WGS sequence"/>
</dbReference>
<gene>
    <name evidence="2" type="ORF">EA473_04335</name>
</gene>
<evidence type="ECO:0000313" key="3">
    <source>
        <dbReference type="Proteomes" id="UP000282323"/>
    </source>
</evidence>
<evidence type="ECO:0000313" key="2">
    <source>
        <dbReference type="EMBL" id="RQG97299.1"/>
    </source>
</evidence>
<dbReference type="AlphaFoldDB" id="A0A3N6PCQ3"/>
<organism evidence="2 3">
    <name type="scientific">Natrarchaeobius chitinivorans</name>
    <dbReference type="NCBI Taxonomy" id="1679083"/>
    <lineage>
        <taxon>Archaea</taxon>
        <taxon>Methanobacteriati</taxon>
        <taxon>Methanobacteriota</taxon>
        <taxon>Stenosarchaea group</taxon>
        <taxon>Halobacteria</taxon>
        <taxon>Halobacteriales</taxon>
        <taxon>Natrialbaceae</taxon>
        <taxon>Natrarchaeobius</taxon>
    </lineage>
</organism>
<keyword evidence="3" id="KW-1185">Reference proteome</keyword>
<proteinExistence type="predicted"/>
<feature type="region of interest" description="Disordered" evidence="1">
    <location>
        <begin position="1"/>
        <end position="20"/>
    </location>
</feature>
<comment type="caution">
    <text evidence="2">The sequence shown here is derived from an EMBL/GenBank/DDBJ whole genome shotgun (WGS) entry which is preliminary data.</text>
</comment>
<protein>
    <submittedName>
        <fullName evidence="2">Uncharacterized protein</fullName>
    </submittedName>
</protein>
<sequence length="68" mass="7632">MAALEAHSFPNRSSIAEPVRSVTTPPNRFVVAWRFPSVELELAPMIDVTRVRPEAPERSIRTFGGARR</sequence>
<evidence type="ECO:0000256" key="1">
    <source>
        <dbReference type="SAM" id="MobiDB-lite"/>
    </source>
</evidence>
<dbReference type="EMBL" id="REGA01000002">
    <property type="protein sequence ID" value="RQG97299.1"/>
    <property type="molecule type" value="Genomic_DNA"/>
</dbReference>